<dbReference type="Pfam" id="PF25597">
    <property type="entry name" value="SH3_retrovirus"/>
    <property type="match status" value="1"/>
</dbReference>
<organism evidence="3 4">
    <name type="scientific">Trifolium pratense</name>
    <name type="common">Red clover</name>
    <dbReference type="NCBI Taxonomy" id="57577"/>
    <lineage>
        <taxon>Eukaryota</taxon>
        <taxon>Viridiplantae</taxon>
        <taxon>Streptophyta</taxon>
        <taxon>Embryophyta</taxon>
        <taxon>Tracheophyta</taxon>
        <taxon>Spermatophyta</taxon>
        <taxon>Magnoliopsida</taxon>
        <taxon>eudicotyledons</taxon>
        <taxon>Gunneridae</taxon>
        <taxon>Pentapetalae</taxon>
        <taxon>rosids</taxon>
        <taxon>fabids</taxon>
        <taxon>Fabales</taxon>
        <taxon>Fabaceae</taxon>
        <taxon>Papilionoideae</taxon>
        <taxon>50 kb inversion clade</taxon>
        <taxon>NPAAA clade</taxon>
        <taxon>Hologalegina</taxon>
        <taxon>IRL clade</taxon>
        <taxon>Trifolieae</taxon>
        <taxon>Trifolium</taxon>
    </lineage>
</organism>
<dbReference type="InterPro" id="IPR057670">
    <property type="entry name" value="SH3_retrovirus"/>
</dbReference>
<reference evidence="3 4" key="1">
    <citation type="journal article" date="2014" name="Am. J. Bot.">
        <title>Genome assembly and annotation for red clover (Trifolium pratense; Fabaceae).</title>
        <authorList>
            <person name="Istvanek J."/>
            <person name="Jaros M."/>
            <person name="Krenek A."/>
            <person name="Repkova J."/>
        </authorList>
    </citation>
    <scope>NUCLEOTIDE SEQUENCE [LARGE SCALE GENOMIC DNA]</scope>
    <source>
        <strain evidence="4">cv. Tatra</strain>
        <tissue evidence="3">Young leaves</tissue>
    </source>
</reference>
<evidence type="ECO:0000259" key="2">
    <source>
        <dbReference type="Pfam" id="PF25597"/>
    </source>
</evidence>
<feature type="domain" description="Retroviral polymerase SH3-like" evidence="2">
    <location>
        <begin position="2"/>
        <end position="54"/>
    </location>
</feature>
<proteinExistence type="predicted"/>
<accession>A0A2K3JTJ1</accession>
<evidence type="ECO:0000313" key="3">
    <source>
        <dbReference type="EMBL" id="PNX57357.1"/>
    </source>
</evidence>
<sequence>NDKADKFAARSRKCIFVGYPYGKKGWRVYDMELEVFVVSRNVVFNKDEFPYQATSLEEPVLASLTIKAIPMIEEDTNGQSGTTIDQLLEPPNNNIPMAARDENVRSEKSYQVNVEVVDASAVEPDAVNVQVRGGSNDNSSSECLGKANA</sequence>
<dbReference type="AlphaFoldDB" id="A0A2K3JTJ1"/>
<comment type="caution">
    <text evidence="3">The sequence shown here is derived from an EMBL/GenBank/DDBJ whole genome shotgun (WGS) entry which is preliminary data.</text>
</comment>
<dbReference type="EMBL" id="ASHM01076401">
    <property type="protein sequence ID" value="PNX57357.1"/>
    <property type="molecule type" value="Genomic_DNA"/>
</dbReference>
<dbReference type="Proteomes" id="UP000236291">
    <property type="component" value="Unassembled WGS sequence"/>
</dbReference>
<name>A0A2K3JTJ1_TRIPR</name>
<evidence type="ECO:0000256" key="1">
    <source>
        <dbReference type="SAM" id="MobiDB-lite"/>
    </source>
</evidence>
<protein>
    <recommendedName>
        <fullName evidence="2">Retroviral polymerase SH3-like domain-containing protein</fullName>
    </recommendedName>
</protein>
<feature type="non-terminal residue" evidence="3">
    <location>
        <position position="1"/>
    </location>
</feature>
<evidence type="ECO:0000313" key="4">
    <source>
        <dbReference type="Proteomes" id="UP000236291"/>
    </source>
</evidence>
<reference evidence="3 4" key="2">
    <citation type="journal article" date="2017" name="Front. Plant Sci.">
        <title>Gene Classification and Mining of Molecular Markers Useful in Red Clover (Trifolium pratense) Breeding.</title>
        <authorList>
            <person name="Istvanek J."/>
            <person name="Dluhosova J."/>
            <person name="Dluhos P."/>
            <person name="Patkova L."/>
            <person name="Nedelnik J."/>
            <person name="Repkova J."/>
        </authorList>
    </citation>
    <scope>NUCLEOTIDE SEQUENCE [LARGE SCALE GENOMIC DNA]</scope>
    <source>
        <strain evidence="4">cv. Tatra</strain>
        <tissue evidence="3">Young leaves</tissue>
    </source>
</reference>
<feature type="compositionally biased region" description="Polar residues" evidence="1">
    <location>
        <begin position="133"/>
        <end position="142"/>
    </location>
</feature>
<feature type="region of interest" description="Disordered" evidence="1">
    <location>
        <begin position="129"/>
        <end position="149"/>
    </location>
</feature>
<gene>
    <name evidence="3" type="ORF">L195_g050359</name>
</gene>